<feature type="compositionally biased region" description="Polar residues" evidence="1">
    <location>
        <begin position="52"/>
        <end position="62"/>
    </location>
</feature>
<evidence type="ECO:0000256" key="1">
    <source>
        <dbReference type="SAM" id="MobiDB-lite"/>
    </source>
</evidence>
<dbReference type="WBParaSite" id="nRc.2.0.1.t45845-RA">
    <property type="protein sequence ID" value="nRc.2.0.1.t45845-RA"/>
    <property type="gene ID" value="nRc.2.0.1.g45845"/>
</dbReference>
<dbReference type="Proteomes" id="UP000887565">
    <property type="component" value="Unplaced"/>
</dbReference>
<feature type="chain" id="PRO_5036988551" evidence="2">
    <location>
        <begin position="19"/>
        <end position="223"/>
    </location>
</feature>
<feature type="region of interest" description="Disordered" evidence="1">
    <location>
        <begin position="146"/>
        <end position="165"/>
    </location>
</feature>
<organism evidence="3 4">
    <name type="scientific">Romanomermis culicivorax</name>
    <name type="common">Nematode worm</name>
    <dbReference type="NCBI Taxonomy" id="13658"/>
    <lineage>
        <taxon>Eukaryota</taxon>
        <taxon>Metazoa</taxon>
        <taxon>Ecdysozoa</taxon>
        <taxon>Nematoda</taxon>
        <taxon>Enoplea</taxon>
        <taxon>Dorylaimia</taxon>
        <taxon>Mermithida</taxon>
        <taxon>Mermithoidea</taxon>
        <taxon>Mermithidae</taxon>
        <taxon>Romanomermis</taxon>
    </lineage>
</organism>
<protein>
    <submittedName>
        <fullName evidence="4">Uncharacterized protein</fullName>
    </submittedName>
</protein>
<keyword evidence="2" id="KW-0732">Signal</keyword>
<dbReference type="AlphaFoldDB" id="A0A915L431"/>
<feature type="signal peptide" evidence="2">
    <location>
        <begin position="1"/>
        <end position="18"/>
    </location>
</feature>
<feature type="region of interest" description="Disordered" evidence="1">
    <location>
        <begin position="27"/>
        <end position="68"/>
    </location>
</feature>
<keyword evidence="3" id="KW-1185">Reference proteome</keyword>
<sequence>MARFILAILFFPFCLIVANYDDFFDEDEDENENGPVPPPKLNSNDDGKLSMPSRNRQNQRSIGNDEEFGSGKVTKIFNSMDTKSVVKTGSFYKKENFDNDDEDEEDLYDHRAMRKFSTVHPTVKYTSKSTVSAAMTRTLMEKTTTMDRKPTKVFSEQQPPKKKSIAKIEPHKQKIKFKKSGHAMGKSIGKMQKRITRPPNMAGSTKILKNNVFFSKNKCYNGL</sequence>
<evidence type="ECO:0000313" key="4">
    <source>
        <dbReference type="WBParaSite" id="nRc.2.0.1.t45845-RA"/>
    </source>
</evidence>
<evidence type="ECO:0000256" key="2">
    <source>
        <dbReference type="SAM" id="SignalP"/>
    </source>
</evidence>
<proteinExistence type="predicted"/>
<name>A0A915L431_ROMCU</name>
<accession>A0A915L431</accession>
<reference evidence="4" key="1">
    <citation type="submission" date="2022-11" db="UniProtKB">
        <authorList>
            <consortium name="WormBaseParasite"/>
        </authorList>
    </citation>
    <scope>IDENTIFICATION</scope>
</reference>
<evidence type="ECO:0000313" key="3">
    <source>
        <dbReference type="Proteomes" id="UP000887565"/>
    </source>
</evidence>